<evidence type="ECO:0000256" key="4">
    <source>
        <dbReference type="ARBA" id="ARBA00023125"/>
    </source>
</evidence>
<organism evidence="8 9">
    <name type="scientific">Acidiluteibacter ferrifornacis</name>
    <dbReference type="NCBI Taxonomy" id="2692424"/>
    <lineage>
        <taxon>Bacteria</taxon>
        <taxon>Pseudomonadati</taxon>
        <taxon>Bacteroidota</taxon>
        <taxon>Flavobacteriia</taxon>
        <taxon>Flavobacteriales</taxon>
        <taxon>Cryomorphaceae</taxon>
        <taxon>Acidiluteibacter</taxon>
    </lineage>
</organism>
<evidence type="ECO:0000256" key="2">
    <source>
        <dbReference type="ARBA" id="ARBA00023015"/>
    </source>
</evidence>
<dbReference type="InterPro" id="IPR013325">
    <property type="entry name" value="RNA_pol_sigma_r2"/>
</dbReference>
<feature type="domain" description="RNA polymerase sigma-70 region 2" evidence="6">
    <location>
        <begin position="13"/>
        <end position="75"/>
    </location>
</feature>
<keyword evidence="5" id="KW-0804">Transcription</keyword>
<proteinExistence type="inferred from homology"/>
<evidence type="ECO:0000259" key="6">
    <source>
        <dbReference type="Pfam" id="PF04542"/>
    </source>
</evidence>
<protein>
    <submittedName>
        <fullName evidence="8">Sigma-70 family RNA polymerase sigma factor</fullName>
    </submittedName>
</protein>
<dbReference type="CDD" id="cd06171">
    <property type="entry name" value="Sigma70_r4"/>
    <property type="match status" value="1"/>
</dbReference>
<dbReference type="SUPFAM" id="SSF88659">
    <property type="entry name" value="Sigma3 and sigma4 domains of RNA polymerase sigma factors"/>
    <property type="match status" value="1"/>
</dbReference>
<dbReference type="NCBIfam" id="TIGR02937">
    <property type="entry name" value="sigma70-ECF"/>
    <property type="match status" value="1"/>
</dbReference>
<dbReference type="InterPro" id="IPR013324">
    <property type="entry name" value="RNA_pol_sigma_r3/r4-like"/>
</dbReference>
<reference evidence="8 9" key="1">
    <citation type="submission" date="2019-12" db="EMBL/GenBank/DDBJ databases">
        <authorList>
            <person name="Zhao J."/>
        </authorList>
    </citation>
    <scope>NUCLEOTIDE SEQUENCE [LARGE SCALE GENOMIC DNA]</scope>
    <source>
        <strain evidence="8 9">S-15</strain>
    </source>
</reference>
<comment type="similarity">
    <text evidence="1">Belongs to the sigma-70 factor family. ECF subfamily.</text>
</comment>
<dbReference type="Gene3D" id="1.10.10.10">
    <property type="entry name" value="Winged helix-like DNA-binding domain superfamily/Winged helix DNA-binding domain"/>
    <property type="match status" value="1"/>
</dbReference>
<dbReference type="EMBL" id="WWNE01000003">
    <property type="protein sequence ID" value="NBG64881.1"/>
    <property type="molecule type" value="Genomic_DNA"/>
</dbReference>
<evidence type="ECO:0000259" key="7">
    <source>
        <dbReference type="Pfam" id="PF08281"/>
    </source>
</evidence>
<feature type="domain" description="RNA polymerase sigma factor 70 region 4 type 2" evidence="7">
    <location>
        <begin position="98"/>
        <end position="150"/>
    </location>
</feature>
<dbReference type="InterPro" id="IPR007627">
    <property type="entry name" value="RNA_pol_sigma70_r2"/>
</dbReference>
<sequence>MNKSQYNESVSLYSDNIYRFILKNIKDADKAKDIVQETYVKLWDKLDSVDFLKVKSYLFTTAYHTLIDMVRRDKRQTSFGEVDYNEHAHSEGYSDLKEILDEAISKLPEIQRSVILLRDYEGYSYQEIGEILSLSESQVKVYIFRSRKFLKNYLVSVENLL</sequence>
<keyword evidence="2" id="KW-0805">Transcription regulation</keyword>
<dbReference type="Gene3D" id="1.10.1740.10">
    <property type="match status" value="1"/>
</dbReference>
<dbReference type="GO" id="GO:0003677">
    <property type="term" value="F:DNA binding"/>
    <property type="evidence" value="ECO:0007669"/>
    <property type="project" value="UniProtKB-KW"/>
</dbReference>
<dbReference type="GO" id="GO:0006352">
    <property type="term" value="P:DNA-templated transcription initiation"/>
    <property type="evidence" value="ECO:0007669"/>
    <property type="project" value="InterPro"/>
</dbReference>
<accession>A0A6N9NH65</accession>
<dbReference type="RefSeq" id="WP_160631453.1">
    <property type="nucleotide sequence ID" value="NZ_WWNE01000003.1"/>
</dbReference>
<name>A0A6N9NH65_9FLAO</name>
<keyword evidence="3" id="KW-0731">Sigma factor</keyword>
<dbReference type="Pfam" id="PF08281">
    <property type="entry name" value="Sigma70_r4_2"/>
    <property type="match status" value="1"/>
</dbReference>
<gene>
    <name evidence="8" type="ORF">GQN54_02050</name>
</gene>
<evidence type="ECO:0000313" key="9">
    <source>
        <dbReference type="Proteomes" id="UP000470771"/>
    </source>
</evidence>
<dbReference type="InterPro" id="IPR014284">
    <property type="entry name" value="RNA_pol_sigma-70_dom"/>
</dbReference>
<dbReference type="Pfam" id="PF04542">
    <property type="entry name" value="Sigma70_r2"/>
    <property type="match status" value="1"/>
</dbReference>
<dbReference type="Proteomes" id="UP000470771">
    <property type="component" value="Unassembled WGS sequence"/>
</dbReference>
<evidence type="ECO:0000256" key="1">
    <source>
        <dbReference type="ARBA" id="ARBA00010641"/>
    </source>
</evidence>
<keyword evidence="4" id="KW-0238">DNA-binding</keyword>
<dbReference type="AlphaFoldDB" id="A0A6N9NH65"/>
<keyword evidence="9" id="KW-1185">Reference proteome</keyword>
<dbReference type="PANTHER" id="PTHR43133:SF8">
    <property type="entry name" value="RNA POLYMERASE SIGMA FACTOR HI_1459-RELATED"/>
    <property type="match status" value="1"/>
</dbReference>
<evidence type="ECO:0000313" key="8">
    <source>
        <dbReference type="EMBL" id="NBG64881.1"/>
    </source>
</evidence>
<evidence type="ECO:0000256" key="3">
    <source>
        <dbReference type="ARBA" id="ARBA00023082"/>
    </source>
</evidence>
<comment type="caution">
    <text evidence="8">The sequence shown here is derived from an EMBL/GenBank/DDBJ whole genome shotgun (WGS) entry which is preliminary data.</text>
</comment>
<evidence type="ECO:0000256" key="5">
    <source>
        <dbReference type="ARBA" id="ARBA00023163"/>
    </source>
</evidence>
<dbReference type="InterPro" id="IPR039425">
    <property type="entry name" value="RNA_pol_sigma-70-like"/>
</dbReference>
<dbReference type="SUPFAM" id="SSF88946">
    <property type="entry name" value="Sigma2 domain of RNA polymerase sigma factors"/>
    <property type="match status" value="1"/>
</dbReference>
<dbReference type="InterPro" id="IPR036388">
    <property type="entry name" value="WH-like_DNA-bd_sf"/>
</dbReference>
<dbReference type="PANTHER" id="PTHR43133">
    <property type="entry name" value="RNA POLYMERASE ECF-TYPE SIGMA FACTO"/>
    <property type="match status" value="1"/>
</dbReference>
<dbReference type="GO" id="GO:0016987">
    <property type="term" value="F:sigma factor activity"/>
    <property type="evidence" value="ECO:0007669"/>
    <property type="project" value="UniProtKB-KW"/>
</dbReference>
<dbReference type="InterPro" id="IPR013249">
    <property type="entry name" value="RNA_pol_sigma70_r4_t2"/>
</dbReference>